<accession>A0A267FWB6</accession>
<protein>
    <submittedName>
        <fullName evidence="2">Uncharacterized protein</fullName>
    </submittedName>
</protein>
<name>A0A267FWB6_9PLAT</name>
<feature type="region of interest" description="Disordered" evidence="1">
    <location>
        <begin position="210"/>
        <end position="244"/>
    </location>
</feature>
<feature type="compositionally biased region" description="Basic residues" evidence="1">
    <location>
        <begin position="525"/>
        <end position="537"/>
    </location>
</feature>
<evidence type="ECO:0000313" key="2">
    <source>
        <dbReference type="EMBL" id="PAA77299.1"/>
    </source>
</evidence>
<feature type="region of interest" description="Disordered" evidence="1">
    <location>
        <begin position="510"/>
        <end position="623"/>
    </location>
</feature>
<feature type="non-terminal residue" evidence="2">
    <location>
        <position position="1"/>
    </location>
</feature>
<sequence length="638" mass="71093">QRPSEIDEAYSLCGMHLRTLRLKVKTGCVWHPNRSINVGPRINFTGLFCLSMDDQSEQQTLTLLEKCGALLIGQCQQLQQILQQQQLQQPSEAASAAATGDALSRKLSSALLILQLHSNYSGRLFDLLRSELRSALSFKVDNSPDLISVKYRETTKLLKDLCLRSKAMSHDVIKGSRELVKAFKAIQRSDERRRSSSALSRVRDLAMAPIRCRSSSRSSRQTTTASSETGATGKSAKPAAQEPSMMGKSFALLSLERSPRNRSPKQTTPAAVSEFKSPVPPRRSSSLNSVPPELHRLLQRHQKLQEPPQCQPSGLRCTENCVKIMSKTERHRIVEPSVTLQQQYHAQHRSQREHQQHQQEYQYQHRQDYQQHQYQQEQRQYRSESLNTPASPKASVSSEGTAQLPSEASCSPNSVGDAKSFVDKGNKEEYSDVRKMSDIATKVSEVDSARTGLYRSTSANMSELDCTGSSAVRDQITMNRSSPKQEFADSAAIVEPTGSVQKLRKLQTLPVEAEEAQSRPVQAVVKRRRHRRPRRAHPTFGGGTSRKSATMTVASRRGNFSEESTRYGHRSGLFSDTSSSGSSGGASGDDESSRAQPAKPKQQQQQQQHTLPQKQQQQEQQEFCGTRFLASGVLETDV</sequence>
<keyword evidence="3" id="KW-1185">Reference proteome</keyword>
<reference evidence="2 3" key="1">
    <citation type="submission" date="2017-06" db="EMBL/GenBank/DDBJ databases">
        <title>A platform for efficient transgenesis in Macrostomum lignano, a flatworm model organism for stem cell research.</title>
        <authorList>
            <person name="Berezikov E."/>
        </authorList>
    </citation>
    <scope>NUCLEOTIDE SEQUENCE [LARGE SCALE GENOMIC DNA]</scope>
    <source>
        <strain evidence="2">DV1</strain>
        <tissue evidence="2">Whole organism</tissue>
    </source>
</reference>
<evidence type="ECO:0000256" key="1">
    <source>
        <dbReference type="SAM" id="MobiDB-lite"/>
    </source>
</evidence>
<comment type="caution">
    <text evidence="2">The sequence shown here is derived from an EMBL/GenBank/DDBJ whole genome shotgun (WGS) entry which is preliminary data.</text>
</comment>
<proteinExistence type="predicted"/>
<gene>
    <name evidence="2" type="ORF">BOX15_Mlig003258g1</name>
</gene>
<feature type="compositionally biased region" description="Basic and acidic residues" evidence="1">
    <location>
        <begin position="350"/>
        <end position="369"/>
    </location>
</feature>
<feature type="compositionally biased region" description="Low complexity" evidence="1">
    <location>
        <begin position="571"/>
        <end position="581"/>
    </location>
</feature>
<dbReference type="EMBL" id="NIVC01000753">
    <property type="protein sequence ID" value="PAA77299.1"/>
    <property type="molecule type" value="Genomic_DNA"/>
</dbReference>
<feature type="compositionally biased region" description="Low complexity" evidence="1">
    <location>
        <begin position="596"/>
        <end position="621"/>
    </location>
</feature>
<feature type="compositionally biased region" description="Low complexity" evidence="1">
    <location>
        <begin position="211"/>
        <end position="236"/>
    </location>
</feature>
<dbReference type="Proteomes" id="UP000215902">
    <property type="component" value="Unassembled WGS sequence"/>
</dbReference>
<feature type="region of interest" description="Disordered" evidence="1">
    <location>
        <begin position="333"/>
        <end position="423"/>
    </location>
</feature>
<evidence type="ECO:0000313" key="3">
    <source>
        <dbReference type="Proteomes" id="UP000215902"/>
    </source>
</evidence>
<organism evidence="2 3">
    <name type="scientific">Macrostomum lignano</name>
    <dbReference type="NCBI Taxonomy" id="282301"/>
    <lineage>
        <taxon>Eukaryota</taxon>
        <taxon>Metazoa</taxon>
        <taxon>Spiralia</taxon>
        <taxon>Lophotrochozoa</taxon>
        <taxon>Platyhelminthes</taxon>
        <taxon>Rhabditophora</taxon>
        <taxon>Macrostomorpha</taxon>
        <taxon>Macrostomida</taxon>
        <taxon>Macrostomidae</taxon>
        <taxon>Macrostomum</taxon>
    </lineage>
</organism>
<feature type="region of interest" description="Disordered" evidence="1">
    <location>
        <begin position="257"/>
        <end position="289"/>
    </location>
</feature>
<dbReference type="AlphaFoldDB" id="A0A267FWB6"/>
<feature type="compositionally biased region" description="Polar residues" evidence="1">
    <location>
        <begin position="386"/>
        <end position="414"/>
    </location>
</feature>